<name>A0ACB8V0E3_9EURO</name>
<comment type="caution">
    <text evidence="1">The sequence shown here is derived from an EMBL/GenBank/DDBJ whole genome shotgun (WGS) entry which is preliminary data.</text>
</comment>
<organism evidence="1">
    <name type="scientific">Ophidiomyces ophidiicola</name>
    <dbReference type="NCBI Taxonomy" id="1387563"/>
    <lineage>
        <taxon>Eukaryota</taxon>
        <taxon>Fungi</taxon>
        <taxon>Dikarya</taxon>
        <taxon>Ascomycota</taxon>
        <taxon>Pezizomycotina</taxon>
        <taxon>Eurotiomycetes</taxon>
        <taxon>Eurotiomycetidae</taxon>
        <taxon>Onygenales</taxon>
        <taxon>Onygenaceae</taxon>
        <taxon>Ophidiomyces</taxon>
    </lineage>
</organism>
<proteinExistence type="predicted"/>
<sequence length="362" mass="39362">MAEGKGNNVAATPLNPDAQNTPSVLQGLLALGTPLSRFALFPGEQIKLLCSNIRQMMGRKFDPEKDIVDQSGKVLLITGGNAGLGKEAVLQLAKHHPDRIYLAARNPDKARAAIEEIQKTLPQPADIRYLPLDLSSFPSVRRAAQQFVSDSDRLDTLILNAGIIAPQPSTAESGHELNLCTNHLGHFLLTKLLLPTLVKTAERENADVRVITIGSMAWQMAPPLSSILSTNTLLSENQYVRYGASKAANMVFAAELARRYPQLVSVSLHPGVIFTGLYDATSALNPVIGMSAKVLKLVTTSEQQGTLNHLWAAGSKIGTLKSGEYYTPVGVGGWKNKWVEDKEAGKKLWEWSEEAVSEYQKD</sequence>
<evidence type="ECO:0000313" key="1">
    <source>
        <dbReference type="EMBL" id="KAI2389694.1"/>
    </source>
</evidence>
<accession>A0ACB8V0E3</accession>
<reference evidence="1" key="1">
    <citation type="journal article" date="2022" name="bioRxiv">
        <title>Population genetic analysis of Ophidiomyces ophidiicola, the causative agent of snake fungal disease, indicates recent introductions to the USA.</title>
        <authorList>
            <person name="Ladner J.T."/>
            <person name="Palmer J.M."/>
            <person name="Ettinger C.L."/>
            <person name="Stajich J.E."/>
            <person name="Farrell T.M."/>
            <person name="Glorioso B.M."/>
            <person name="Lawson B."/>
            <person name="Price S.J."/>
            <person name="Stengle A.G."/>
            <person name="Grear D.A."/>
            <person name="Lorch J.M."/>
        </authorList>
    </citation>
    <scope>NUCLEOTIDE SEQUENCE</scope>
    <source>
        <strain evidence="1">NWHC 24266-5</strain>
    </source>
</reference>
<dbReference type="EMBL" id="JALBCA010000022">
    <property type="protein sequence ID" value="KAI2389694.1"/>
    <property type="molecule type" value="Genomic_DNA"/>
</dbReference>
<gene>
    <name evidence="1" type="ORF">LOY88_001968</name>
</gene>
<protein>
    <submittedName>
        <fullName evidence="1">Uncharacterized protein</fullName>
    </submittedName>
</protein>